<dbReference type="PANTHER" id="PTHR47221">
    <property type="entry name" value="FIBRINOGEN ALPHA CHAIN"/>
    <property type="match status" value="1"/>
</dbReference>
<keyword evidence="4" id="KW-0175">Coiled coil</keyword>
<dbReference type="InterPro" id="IPR037579">
    <property type="entry name" value="FIB_ANG-like"/>
</dbReference>
<dbReference type="STRING" id="30066.A0A182VN63"/>
<dbReference type="SMART" id="SM00186">
    <property type="entry name" value="FBG"/>
    <property type="match status" value="1"/>
</dbReference>
<dbReference type="InterPro" id="IPR014716">
    <property type="entry name" value="Fibrinogen_a/b/g_C_1"/>
</dbReference>
<dbReference type="Gene3D" id="3.90.215.10">
    <property type="entry name" value="Gamma Fibrinogen, chain A, domain 1"/>
    <property type="match status" value="1"/>
</dbReference>
<sequence>MDFAIKEERKATDEKPAHQKNVSAWILSAMNQQSQTLRHNLSEVTGAISFNLRSVSFQSCKKNPSKRSGKYLIQPTENDEPFIGYCEQTSFGGGWLLFQYRFNGSLDFYRDWVKYRDGLGSVDGEFWLGLEHLHRITRARKHELLVELKDFEGNYKYARYSEFEIGSEGEKYQLKKLET</sequence>
<dbReference type="NCBIfam" id="NF040941">
    <property type="entry name" value="GGGWT_bact"/>
    <property type="match status" value="1"/>
</dbReference>
<keyword evidence="5" id="KW-1015">Disulfide bond</keyword>
<proteinExistence type="predicted"/>
<comment type="subcellular location">
    <subcellularLocation>
        <location evidence="1">Secreted</location>
    </subcellularLocation>
</comment>
<evidence type="ECO:0000256" key="3">
    <source>
        <dbReference type="ARBA" id="ARBA00022729"/>
    </source>
</evidence>
<dbReference type="EnsemblMetazoa" id="AMEM017821-RA">
    <property type="protein sequence ID" value="AMEM017821-PA"/>
    <property type="gene ID" value="AMEM017821"/>
</dbReference>
<keyword evidence="9" id="KW-1185">Reference proteome</keyword>
<dbReference type="AlphaFoldDB" id="A0A182VN63"/>
<name>A0A182VN63_ANOME</name>
<dbReference type="SUPFAM" id="SSF56496">
    <property type="entry name" value="Fibrinogen C-terminal domain-like"/>
    <property type="match status" value="1"/>
</dbReference>
<dbReference type="InterPro" id="IPR036056">
    <property type="entry name" value="Fibrinogen-like_C"/>
</dbReference>
<feature type="domain" description="Fibrinogen C-terminal" evidence="7">
    <location>
        <begin position="51"/>
        <end position="179"/>
    </location>
</feature>
<evidence type="ECO:0000256" key="1">
    <source>
        <dbReference type="ARBA" id="ARBA00004613"/>
    </source>
</evidence>
<evidence type="ECO:0000256" key="5">
    <source>
        <dbReference type="ARBA" id="ARBA00023157"/>
    </source>
</evidence>
<dbReference type="VEuPathDB" id="VectorBase:AMEM21_001257"/>
<accession>A0A182VN63</accession>
<evidence type="ECO:0000256" key="2">
    <source>
        <dbReference type="ARBA" id="ARBA00022525"/>
    </source>
</evidence>
<evidence type="ECO:0000259" key="7">
    <source>
        <dbReference type="PROSITE" id="PS51406"/>
    </source>
</evidence>
<reference evidence="8" key="1">
    <citation type="submission" date="2020-05" db="UniProtKB">
        <authorList>
            <consortium name="EnsemblMetazoa"/>
        </authorList>
    </citation>
    <scope>IDENTIFICATION</scope>
    <source>
        <strain evidence="8">MAF</strain>
    </source>
</reference>
<evidence type="ECO:0000256" key="4">
    <source>
        <dbReference type="ARBA" id="ARBA00023054"/>
    </source>
</evidence>
<evidence type="ECO:0000313" key="8">
    <source>
        <dbReference type="EnsemblMetazoa" id="AMEM017821-PA"/>
    </source>
</evidence>
<keyword evidence="2" id="KW-0964">Secreted</keyword>
<dbReference type="InterPro" id="IPR002181">
    <property type="entry name" value="Fibrinogen_a/b/g_C_dom"/>
</dbReference>
<keyword evidence="6" id="KW-0325">Glycoprotein</keyword>
<evidence type="ECO:0000313" key="9">
    <source>
        <dbReference type="Proteomes" id="UP000075903"/>
    </source>
</evidence>
<dbReference type="Proteomes" id="UP000075903">
    <property type="component" value="Unassembled WGS sequence"/>
</dbReference>
<organism evidence="8 9">
    <name type="scientific">Anopheles merus</name>
    <name type="common">Mosquito</name>
    <dbReference type="NCBI Taxonomy" id="30066"/>
    <lineage>
        <taxon>Eukaryota</taxon>
        <taxon>Metazoa</taxon>
        <taxon>Ecdysozoa</taxon>
        <taxon>Arthropoda</taxon>
        <taxon>Hexapoda</taxon>
        <taxon>Insecta</taxon>
        <taxon>Pterygota</taxon>
        <taxon>Neoptera</taxon>
        <taxon>Endopterygota</taxon>
        <taxon>Diptera</taxon>
        <taxon>Nematocera</taxon>
        <taxon>Culicoidea</taxon>
        <taxon>Culicidae</taxon>
        <taxon>Anophelinae</taxon>
        <taxon>Anopheles</taxon>
    </lineage>
</organism>
<dbReference type="Pfam" id="PF00147">
    <property type="entry name" value="Fibrinogen_C"/>
    <property type="match status" value="1"/>
</dbReference>
<evidence type="ECO:0000256" key="6">
    <source>
        <dbReference type="ARBA" id="ARBA00023180"/>
    </source>
</evidence>
<dbReference type="GO" id="GO:0005576">
    <property type="term" value="C:extracellular region"/>
    <property type="evidence" value="ECO:0007669"/>
    <property type="project" value="UniProtKB-SubCell"/>
</dbReference>
<dbReference type="VEuPathDB" id="VectorBase:AMEM017821"/>
<dbReference type="PANTHER" id="PTHR47221:SF6">
    <property type="entry name" value="FIBRINOGEN ALPHA CHAIN"/>
    <property type="match status" value="1"/>
</dbReference>
<keyword evidence="3" id="KW-0732">Signal</keyword>
<protein>
    <submittedName>
        <fullName evidence="8">Fibrinogen C-terminal domain-containing protein</fullName>
    </submittedName>
</protein>
<dbReference type="PROSITE" id="PS51406">
    <property type="entry name" value="FIBRINOGEN_C_2"/>
    <property type="match status" value="1"/>
</dbReference>